<dbReference type="RefSeq" id="WP_117924920.1">
    <property type="nucleotide sequence ID" value="NZ_CAUEVG010000053.1"/>
</dbReference>
<accession>A0A412IWY5</accession>
<keyword evidence="2" id="KW-0067">ATP-binding</keyword>
<sequence length="371" mass="43397">MLKHFRVNNFKNFKDDLDIDFSDVNGYKFSQDCITNDLIGKMIIYGKNGSGKTNLSKALCDLKETLTMSNDMKSNHSFISNANSNNEITTFTYTFLFNNKKDKVVYEYQKTDLFNLTNEVLNINGKIIYSYDFNKNRFIEKSEDYFHNSDIFSIYQKNTNPSLPFVRWLVNNGAVEKSSVFNKMYEYAVKITQIFTPTTALIQLSRNELDELDRNVNDLEDFLNYMGIECKLSMEKLPDGSKELYFVFKNRKVAFLENASSGTLSLFNFYIRFLMPHKESSILYFDEFDAFFHFELSEKIIQYIKEKYKDSLVIFTTHNTNLMSNKIMRPDTLFILSTSGKLTPLCKATDRELREGHNLGKLYMNGEFDED</sequence>
<dbReference type="InterPro" id="IPR051396">
    <property type="entry name" value="Bact_Antivir_Def_Nuclease"/>
</dbReference>
<dbReference type="GO" id="GO:0005524">
    <property type="term" value="F:ATP binding"/>
    <property type="evidence" value="ECO:0007669"/>
    <property type="project" value="UniProtKB-KW"/>
</dbReference>
<dbReference type="Proteomes" id="UP000285274">
    <property type="component" value="Unassembled WGS sequence"/>
</dbReference>
<dbReference type="PANTHER" id="PTHR43581">
    <property type="entry name" value="ATP/GTP PHOSPHATASE"/>
    <property type="match status" value="1"/>
</dbReference>
<comment type="caution">
    <text evidence="2">The sequence shown here is derived from an EMBL/GenBank/DDBJ whole genome shotgun (WGS) entry which is preliminary data.</text>
</comment>
<gene>
    <name evidence="2" type="ORF">DWX92_10520</name>
</gene>
<feature type="domain" description="ATPase AAA-type core" evidence="1">
    <location>
        <begin position="42"/>
        <end position="324"/>
    </location>
</feature>
<evidence type="ECO:0000313" key="2">
    <source>
        <dbReference type="EMBL" id="RGS44587.1"/>
    </source>
</evidence>
<evidence type="ECO:0000259" key="1">
    <source>
        <dbReference type="Pfam" id="PF13304"/>
    </source>
</evidence>
<dbReference type="Pfam" id="PF13304">
    <property type="entry name" value="AAA_21"/>
    <property type="match status" value="1"/>
</dbReference>
<dbReference type="InterPro" id="IPR003959">
    <property type="entry name" value="ATPase_AAA_core"/>
</dbReference>
<dbReference type="PANTHER" id="PTHR43581:SF4">
    <property type="entry name" value="ATP_GTP PHOSPHATASE"/>
    <property type="match status" value="1"/>
</dbReference>
<dbReference type="AlphaFoldDB" id="A0A412IWY5"/>
<reference evidence="2 3" key="1">
    <citation type="submission" date="2018-08" db="EMBL/GenBank/DDBJ databases">
        <title>A genome reference for cultivated species of the human gut microbiota.</title>
        <authorList>
            <person name="Zou Y."/>
            <person name="Xue W."/>
            <person name="Luo G."/>
        </authorList>
    </citation>
    <scope>NUCLEOTIDE SEQUENCE [LARGE SCALE GENOMIC DNA]</scope>
    <source>
        <strain evidence="2 3">AF22-10AC</strain>
    </source>
</reference>
<dbReference type="EMBL" id="QRVM01000064">
    <property type="protein sequence ID" value="RGS44587.1"/>
    <property type="molecule type" value="Genomic_DNA"/>
</dbReference>
<name>A0A412IWY5_9FIRM</name>
<dbReference type="GO" id="GO:0016887">
    <property type="term" value="F:ATP hydrolysis activity"/>
    <property type="evidence" value="ECO:0007669"/>
    <property type="project" value="InterPro"/>
</dbReference>
<dbReference type="SUPFAM" id="SSF52540">
    <property type="entry name" value="P-loop containing nucleoside triphosphate hydrolases"/>
    <property type="match status" value="1"/>
</dbReference>
<evidence type="ECO:0000313" key="3">
    <source>
        <dbReference type="Proteomes" id="UP000285274"/>
    </source>
</evidence>
<dbReference type="Gene3D" id="3.40.50.300">
    <property type="entry name" value="P-loop containing nucleotide triphosphate hydrolases"/>
    <property type="match status" value="1"/>
</dbReference>
<protein>
    <submittedName>
        <fullName evidence="2">ATP-binding protein</fullName>
    </submittedName>
</protein>
<keyword evidence="2" id="KW-0547">Nucleotide-binding</keyword>
<organism evidence="2 3">
    <name type="scientific">Holdemanella biformis</name>
    <dbReference type="NCBI Taxonomy" id="1735"/>
    <lineage>
        <taxon>Bacteria</taxon>
        <taxon>Bacillati</taxon>
        <taxon>Bacillota</taxon>
        <taxon>Erysipelotrichia</taxon>
        <taxon>Erysipelotrichales</taxon>
        <taxon>Erysipelotrichaceae</taxon>
        <taxon>Holdemanella</taxon>
    </lineage>
</organism>
<proteinExistence type="predicted"/>
<dbReference type="InterPro" id="IPR027417">
    <property type="entry name" value="P-loop_NTPase"/>
</dbReference>